<dbReference type="CTD" id="20326392"/>
<dbReference type="AlphaFoldDB" id="A0A074ZTM6"/>
<gene>
    <name evidence="3" type="ORF">T265_12224</name>
</gene>
<evidence type="ECO:0000256" key="1">
    <source>
        <dbReference type="SAM" id="Phobius"/>
    </source>
</evidence>
<dbReference type="InterPro" id="IPR041466">
    <property type="entry name" value="Dynein_AAA5_ext"/>
</dbReference>
<name>A0A074ZTM6_OPIVI</name>
<dbReference type="RefSeq" id="XP_009177664.1">
    <property type="nucleotide sequence ID" value="XM_009179400.1"/>
</dbReference>
<evidence type="ECO:0000313" key="3">
    <source>
        <dbReference type="EMBL" id="KER18589.1"/>
    </source>
</evidence>
<accession>A0A074ZTM6</accession>
<keyword evidence="4" id="KW-1185">Reference proteome</keyword>
<dbReference type="OrthoDB" id="6144504at2759"/>
<keyword evidence="1" id="KW-1133">Transmembrane helix</keyword>
<sequence>MYGTLASFSDIPITQINVAKADKFSPQVPIARVQTMCKLLEVLLTNPNAPSMTQEKHKLNPILAMSFVFSLIWGLAGGTIDANWDQVDAFVRNVFDDVGDARVGLRVLIIEKSVLSLPLLINLTFLV</sequence>
<feature type="transmembrane region" description="Helical" evidence="1">
    <location>
        <begin position="104"/>
        <end position="126"/>
    </location>
</feature>
<dbReference type="Pfam" id="PF17852">
    <property type="entry name" value="Dynein_AAA_lid"/>
    <property type="match status" value="1"/>
</dbReference>
<protein>
    <recommendedName>
        <fullName evidence="2">Dynein heavy chain AAA 5 extension domain-containing protein</fullName>
    </recommendedName>
</protein>
<dbReference type="KEGG" id="ovi:T265_12224"/>
<dbReference type="GeneID" id="20326392"/>
<dbReference type="EMBL" id="KL599428">
    <property type="protein sequence ID" value="KER18589.1"/>
    <property type="molecule type" value="Genomic_DNA"/>
</dbReference>
<feature type="domain" description="Dynein heavy chain AAA 5 extension" evidence="2">
    <location>
        <begin position="20"/>
        <end position="96"/>
    </location>
</feature>
<evidence type="ECO:0000313" key="4">
    <source>
        <dbReference type="Proteomes" id="UP000054324"/>
    </source>
</evidence>
<keyword evidence="1" id="KW-0812">Transmembrane</keyword>
<keyword evidence="1" id="KW-0472">Membrane</keyword>
<dbReference type="Gene3D" id="1.10.472.130">
    <property type="match status" value="1"/>
</dbReference>
<dbReference type="Proteomes" id="UP000054324">
    <property type="component" value="Unassembled WGS sequence"/>
</dbReference>
<evidence type="ECO:0000259" key="2">
    <source>
        <dbReference type="Pfam" id="PF17852"/>
    </source>
</evidence>
<proteinExistence type="predicted"/>
<reference evidence="3 4" key="1">
    <citation type="submission" date="2013-11" db="EMBL/GenBank/DDBJ databases">
        <title>Opisthorchis viverrini - life in the bile duct.</title>
        <authorList>
            <person name="Young N.D."/>
            <person name="Nagarajan N."/>
            <person name="Lin S.J."/>
            <person name="Korhonen P.K."/>
            <person name="Jex A.R."/>
            <person name="Hall R.S."/>
            <person name="Safavi-Hemami H."/>
            <person name="Kaewkong W."/>
            <person name="Bertrand D."/>
            <person name="Gao S."/>
            <person name="Seet Q."/>
            <person name="Wongkham S."/>
            <person name="Teh B.T."/>
            <person name="Wongkham C."/>
            <person name="Intapan P.M."/>
            <person name="Maleewong W."/>
            <person name="Yang X."/>
            <person name="Hu M."/>
            <person name="Wang Z."/>
            <person name="Hofmann A."/>
            <person name="Sternberg P.W."/>
            <person name="Tan P."/>
            <person name="Wang J."/>
            <person name="Gasser R.B."/>
        </authorList>
    </citation>
    <scope>NUCLEOTIDE SEQUENCE [LARGE SCALE GENOMIC DNA]</scope>
</reference>
<feature type="transmembrane region" description="Helical" evidence="1">
    <location>
        <begin position="62"/>
        <end position="84"/>
    </location>
</feature>
<organism evidence="3 4">
    <name type="scientific">Opisthorchis viverrini</name>
    <name type="common">Southeast Asian liver fluke</name>
    <dbReference type="NCBI Taxonomy" id="6198"/>
    <lineage>
        <taxon>Eukaryota</taxon>
        <taxon>Metazoa</taxon>
        <taxon>Spiralia</taxon>
        <taxon>Lophotrochozoa</taxon>
        <taxon>Platyhelminthes</taxon>
        <taxon>Trematoda</taxon>
        <taxon>Digenea</taxon>
        <taxon>Opisthorchiida</taxon>
        <taxon>Opisthorchiata</taxon>
        <taxon>Opisthorchiidae</taxon>
        <taxon>Opisthorchis</taxon>
    </lineage>
</organism>
<dbReference type="STRING" id="6198.A0A074ZTM6"/>